<evidence type="ECO:0000313" key="4">
    <source>
        <dbReference type="Proteomes" id="UP000246410"/>
    </source>
</evidence>
<dbReference type="NCBIfam" id="TIGR00192">
    <property type="entry name" value="urease_beta"/>
    <property type="match status" value="1"/>
</dbReference>
<dbReference type="InterPro" id="IPR036461">
    <property type="entry name" value="Urease_betasu_sf"/>
</dbReference>
<dbReference type="InterPro" id="IPR002019">
    <property type="entry name" value="Urease_beta-like"/>
</dbReference>
<organism evidence="3 4">
    <name type="scientific">Nocardia neocaledoniensis</name>
    <dbReference type="NCBI Taxonomy" id="236511"/>
    <lineage>
        <taxon>Bacteria</taxon>
        <taxon>Bacillati</taxon>
        <taxon>Actinomycetota</taxon>
        <taxon>Actinomycetes</taxon>
        <taxon>Mycobacteriales</taxon>
        <taxon>Nocardiaceae</taxon>
        <taxon>Nocardia</taxon>
    </lineage>
</organism>
<comment type="caution">
    <text evidence="3">The sequence shown here is derived from an EMBL/GenBank/DDBJ whole genome shotgun (WGS) entry which is preliminary data.</text>
</comment>
<reference evidence="3 4" key="1">
    <citation type="submission" date="2018-05" db="EMBL/GenBank/DDBJ databases">
        <title>Genomic Encyclopedia of Type Strains, Phase IV (KMG-IV): sequencing the most valuable type-strain genomes for metagenomic binning, comparative biology and taxonomic classification.</title>
        <authorList>
            <person name="Goeker M."/>
        </authorList>
    </citation>
    <scope>NUCLEOTIDE SEQUENCE [LARGE SCALE GENOMIC DNA]</scope>
    <source>
        <strain evidence="3 4">DSM 44717</strain>
    </source>
</reference>
<gene>
    <name evidence="3" type="ORF">DFR69_11562</name>
</gene>
<dbReference type="GO" id="GO:0043419">
    <property type="term" value="P:urea catabolic process"/>
    <property type="evidence" value="ECO:0007669"/>
    <property type="project" value="InterPro"/>
</dbReference>
<keyword evidence="1" id="KW-0378">Hydrolase</keyword>
<dbReference type="Gene3D" id="2.10.150.10">
    <property type="entry name" value="Urease, beta subunit"/>
    <property type="match status" value="1"/>
</dbReference>
<dbReference type="AlphaFoldDB" id="A0A317N3I9"/>
<dbReference type="Pfam" id="PF00699">
    <property type="entry name" value="Urease_beta"/>
    <property type="match status" value="1"/>
</dbReference>
<name>A0A317N3I9_9NOCA</name>
<comment type="catalytic activity">
    <reaction evidence="2">
        <text>urea + 2 H2O + H(+) = hydrogencarbonate + 2 NH4(+)</text>
        <dbReference type="Rhea" id="RHEA:20557"/>
        <dbReference type="ChEBI" id="CHEBI:15377"/>
        <dbReference type="ChEBI" id="CHEBI:15378"/>
        <dbReference type="ChEBI" id="CHEBI:16199"/>
        <dbReference type="ChEBI" id="CHEBI:17544"/>
        <dbReference type="ChEBI" id="CHEBI:28938"/>
        <dbReference type="EC" id="3.5.1.5"/>
    </reaction>
</comment>
<dbReference type="PANTHER" id="PTHR33569:SF1">
    <property type="entry name" value="UREASE"/>
    <property type="match status" value="1"/>
</dbReference>
<dbReference type="InterPro" id="IPR050069">
    <property type="entry name" value="Urease_subunit"/>
</dbReference>
<protein>
    <submittedName>
        <fullName evidence="3">Urease subunit beta</fullName>
    </submittedName>
</protein>
<evidence type="ECO:0000313" key="3">
    <source>
        <dbReference type="EMBL" id="PWV69835.1"/>
    </source>
</evidence>
<dbReference type="GO" id="GO:0009039">
    <property type="term" value="F:urease activity"/>
    <property type="evidence" value="ECO:0007669"/>
    <property type="project" value="UniProtKB-EC"/>
</dbReference>
<accession>A0A317N3I9</accession>
<dbReference type="EMBL" id="QGTL01000015">
    <property type="protein sequence ID" value="PWV69835.1"/>
    <property type="molecule type" value="Genomic_DNA"/>
</dbReference>
<dbReference type="Proteomes" id="UP000246410">
    <property type="component" value="Unassembled WGS sequence"/>
</dbReference>
<dbReference type="PANTHER" id="PTHR33569">
    <property type="entry name" value="UREASE"/>
    <property type="match status" value="1"/>
</dbReference>
<proteinExistence type="predicted"/>
<dbReference type="SUPFAM" id="SSF51278">
    <property type="entry name" value="Urease, beta-subunit"/>
    <property type="match status" value="1"/>
</dbReference>
<evidence type="ECO:0000256" key="1">
    <source>
        <dbReference type="ARBA" id="ARBA00022801"/>
    </source>
</evidence>
<dbReference type="RefSeq" id="WP_110040953.1">
    <property type="nucleotide sequence ID" value="NZ_QGTL01000015.1"/>
</dbReference>
<evidence type="ECO:0000256" key="2">
    <source>
        <dbReference type="ARBA" id="ARBA00047778"/>
    </source>
</evidence>
<dbReference type="GO" id="GO:0035550">
    <property type="term" value="C:urease complex"/>
    <property type="evidence" value="ECO:0007669"/>
    <property type="project" value="InterPro"/>
</dbReference>
<keyword evidence="4" id="KW-1185">Reference proteome</keyword>
<sequence>MIPGEYRLSDEPLPGGDRGAHVSVVMVNTGDRPIQVGSHLHLPEANAALEFDRAATEGCHLDIPAGTSIRFEPGVSRTVACARFGGRR</sequence>